<dbReference type="GO" id="GO:0005524">
    <property type="term" value="F:ATP binding"/>
    <property type="evidence" value="ECO:0007669"/>
    <property type="project" value="UniProtKB-UniRule"/>
</dbReference>
<keyword evidence="4 12" id="KW-0347">Helicase</keyword>
<evidence type="ECO:0000256" key="1">
    <source>
        <dbReference type="ARBA" id="ARBA00009922"/>
    </source>
</evidence>
<sequence>MPLSNLNTEQRQAATAPLGHNLIIASAGTGKTSTIVGRIAHLLSLGIEPSEILLLTFTNKASSEMIERVGKFFGKEIAQKIEAGTFHSVAYRYLKEHFAVLLKQPRELKILFKSIYDRRVFMERDEAMPYSSQYLFEFYSLFLNSSKEEEFGEYLERKAPAQMRFLPIYEGIFEEFNTLKREYRYVDYNDLLLLYREEMGKLSSCPYSEILCDEYQDTNPLQESILKALNPKSLFCVGDYDQSIYAFNGADISIIANFTHTYPDAQVFTLVKNYRSTSAILDLANRVISKNERIYPKSLEVVKNGECEIPKLLIYDELFLQYQGIAKRIAMGGVNFEDIAIIFRNNSSADGIEASLRELGVSSKRKGGRSFFETKEIALLLDICSCFFNPKDMMSYIHTLSYGKGIGNSIAKDIYEGLMRVGEGSVMRGLFSPNDSKPYTPKAKQTQAGLFDDFFSLENASRFNSMLEVEFASHPIFEHPKLVSEGAKFLNDFYLLAKRGRGVNNPTELIEIVQKSAFFNHIMQDFALQRAKNKDGSLDLARKEEALERIERKVDLLKNLSMHYEDLGRFLNAMVLGGAEASEGSGVNLLSIHASKGLEFKEVYVIDLMEGRFPNTKLMSKGGSLEEERRLFYVAVTRAKERLFLSYAKKDELKSIDYAPSIFLYEAGMVRGREKELD</sequence>
<comment type="caution">
    <text evidence="16">The sequence shown here is derived from an EMBL/GenBank/DDBJ whole genome shotgun (WGS) entry which is preliminary data.</text>
</comment>
<dbReference type="SUPFAM" id="SSF52540">
    <property type="entry name" value="P-loop containing nucleoside triphosphate hydrolases"/>
    <property type="match status" value="1"/>
</dbReference>
<evidence type="ECO:0000256" key="13">
    <source>
        <dbReference type="SAM" id="Coils"/>
    </source>
</evidence>
<dbReference type="GO" id="GO:0005829">
    <property type="term" value="C:cytosol"/>
    <property type="evidence" value="ECO:0007669"/>
    <property type="project" value="TreeGrafter"/>
</dbReference>
<evidence type="ECO:0000256" key="3">
    <source>
        <dbReference type="ARBA" id="ARBA00022801"/>
    </source>
</evidence>
<keyword evidence="3 12" id="KW-0378">Hydrolase</keyword>
<dbReference type="Pfam" id="PF00580">
    <property type="entry name" value="UvrD-helicase"/>
    <property type="match status" value="1"/>
</dbReference>
<dbReference type="InterPro" id="IPR000212">
    <property type="entry name" value="DNA_helicase_UvrD/REP"/>
</dbReference>
<keyword evidence="17" id="KW-1185">Reference proteome</keyword>
<feature type="domain" description="UvrD-like helicase C-terminal" evidence="15">
    <location>
        <begin position="278"/>
        <end position="597"/>
    </location>
</feature>
<evidence type="ECO:0000256" key="7">
    <source>
        <dbReference type="ARBA" id="ARBA00023235"/>
    </source>
</evidence>
<accession>A0A3D8IVV9</accession>
<evidence type="ECO:0000256" key="4">
    <source>
        <dbReference type="ARBA" id="ARBA00022806"/>
    </source>
</evidence>
<evidence type="ECO:0000259" key="15">
    <source>
        <dbReference type="PROSITE" id="PS51217"/>
    </source>
</evidence>
<dbReference type="GO" id="GO:0043138">
    <property type="term" value="F:3'-5' DNA helicase activity"/>
    <property type="evidence" value="ECO:0007669"/>
    <property type="project" value="UniProtKB-EC"/>
</dbReference>
<dbReference type="Proteomes" id="UP000257045">
    <property type="component" value="Unassembled WGS sequence"/>
</dbReference>
<dbReference type="InterPro" id="IPR027417">
    <property type="entry name" value="P-loop_NTPase"/>
</dbReference>
<dbReference type="EC" id="5.6.2.4" evidence="9"/>
<evidence type="ECO:0000313" key="17">
    <source>
        <dbReference type="Proteomes" id="UP000257045"/>
    </source>
</evidence>
<name>A0A3D8IVV9_9HELI</name>
<dbReference type="CDD" id="cd17932">
    <property type="entry name" value="DEXQc_UvrD"/>
    <property type="match status" value="1"/>
</dbReference>
<keyword evidence="7" id="KW-0413">Isomerase</keyword>
<dbReference type="GO" id="GO:0016887">
    <property type="term" value="F:ATP hydrolysis activity"/>
    <property type="evidence" value="ECO:0007669"/>
    <property type="project" value="RHEA"/>
</dbReference>
<dbReference type="PANTHER" id="PTHR11070">
    <property type="entry name" value="UVRD / RECB / PCRA DNA HELICASE FAMILY MEMBER"/>
    <property type="match status" value="1"/>
</dbReference>
<dbReference type="PROSITE" id="PS51198">
    <property type="entry name" value="UVRD_HELICASE_ATP_BIND"/>
    <property type="match status" value="1"/>
</dbReference>
<comment type="similarity">
    <text evidence="1">Belongs to the helicase family. UvrD subfamily.</text>
</comment>
<comment type="catalytic activity">
    <reaction evidence="8">
        <text>Couples ATP hydrolysis with the unwinding of duplex DNA by translocating in the 3'-5' direction.</text>
        <dbReference type="EC" id="5.6.2.4"/>
    </reaction>
</comment>
<comment type="catalytic activity">
    <reaction evidence="11">
        <text>ATP + H2O = ADP + phosphate + H(+)</text>
        <dbReference type="Rhea" id="RHEA:13065"/>
        <dbReference type="ChEBI" id="CHEBI:15377"/>
        <dbReference type="ChEBI" id="CHEBI:15378"/>
        <dbReference type="ChEBI" id="CHEBI:30616"/>
        <dbReference type="ChEBI" id="CHEBI:43474"/>
        <dbReference type="ChEBI" id="CHEBI:456216"/>
        <dbReference type="EC" id="5.6.2.4"/>
    </reaction>
</comment>
<dbReference type="Pfam" id="PF13361">
    <property type="entry name" value="UvrD_C"/>
    <property type="match status" value="1"/>
</dbReference>
<evidence type="ECO:0000259" key="14">
    <source>
        <dbReference type="PROSITE" id="PS51198"/>
    </source>
</evidence>
<evidence type="ECO:0000256" key="8">
    <source>
        <dbReference type="ARBA" id="ARBA00034617"/>
    </source>
</evidence>
<keyword evidence="6" id="KW-0238">DNA-binding</keyword>
<dbReference type="Gene3D" id="1.10.486.10">
    <property type="entry name" value="PCRA, domain 4"/>
    <property type="match status" value="1"/>
</dbReference>
<evidence type="ECO:0000256" key="9">
    <source>
        <dbReference type="ARBA" id="ARBA00034808"/>
    </source>
</evidence>
<proteinExistence type="inferred from homology"/>
<evidence type="ECO:0000256" key="10">
    <source>
        <dbReference type="ARBA" id="ARBA00034923"/>
    </source>
</evidence>
<dbReference type="InterPro" id="IPR014016">
    <property type="entry name" value="UvrD-like_ATP-bd"/>
</dbReference>
<keyword evidence="2 12" id="KW-0547">Nucleotide-binding</keyword>
<dbReference type="OrthoDB" id="9810135at2"/>
<evidence type="ECO:0000256" key="12">
    <source>
        <dbReference type="PROSITE-ProRule" id="PRU00560"/>
    </source>
</evidence>
<dbReference type="GO" id="GO:0000725">
    <property type="term" value="P:recombinational repair"/>
    <property type="evidence" value="ECO:0007669"/>
    <property type="project" value="TreeGrafter"/>
</dbReference>
<dbReference type="Gene3D" id="1.10.10.160">
    <property type="match status" value="1"/>
</dbReference>
<dbReference type="PANTHER" id="PTHR11070:SF2">
    <property type="entry name" value="ATP-DEPENDENT DNA HELICASE SRS2"/>
    <property type="match status" value="1"/>
</dbReference>
<dbReference type="EMBL" id="NXLV01000019">
    <property type="protein sequence ID" value="RDU69130.1"/>
    <property type="molecule type" value="Genomic_DNA"/>
</dbReference>
<evidence type="ECO:0000256" key="2">
    <source>
        <dbReference type="ARBA" id="ARBA00022741"/>
    </source>
</evidence>
<dbReference type="PROSITE" id="PS51217">
    <property type="entry name" value="UVRD_HELICASE_CTER"/>
    <property type="match status" value="1"/>
</dbReference>
<evidence type="ECO:0000256" key="5">
    <source>
        <dbReference type="ARBA" id="ARBA00022840"/>
    </source>
</evidence>
<feature type="domain" description="UvrD-like helicase ATP-binding" evidence="14">
    <location>
        <begin position="4"/>
        <end position="277"/>
    </location>
</feature>
<dbReference type="GO" id="GO:0033202">
    <property type="term" value="C:DNA helicase complex"/>
    <property type="evidence" value="ECO:0007669"/>
    <property type="project" value="TreeGrafter"/>
</dbReference>
<reference evidence="16 17" key="1">
    <citation type="submission" date="2018-04" db="EMBL/GenBank/DDBJ databases">
        <title>Novel Campyloabacter and Helicobacter Species and Strains.</title>
        <authorList>
            <person name="Mannion A.J."/>
            <person name="Shen Z."/>
            <person name="Fox J.G."/>
        </authorList>
    </citation>
    <scope>NUCLEOTIDE SEQUENCE [LARGE SCALE GENOMIC DNA]</scope>
    <source>
        <strain evidence="16 17">MIT 04-9366</strain>
    </source>
</reference>
<dbReference type="GO" id="GO:0003677">
    <property type="term" value="F:DNA binding"/>
    <property type="evidence" value="ECO:0007669"/>
    <property type="project" value="UniProtKB-KW"/>
</dbReference>
<dbReference type="InterPro" id="IPR013986">
    <property type="entry name" value="DExx_box_DNA_helicase_dom_sf"/>
</dbReference>
<dbReference type="Gene3D" id="3.40.50.300">
    <property type="entry name" value="P-loop containing nucleotide triphosphate hydrolases"/>
    <property type="match status" value="2"/>
</dbReference>
<evidence type="ECO:0000256" key="11">
    <source>
        <dbReference type="ARBA" id="ARBA00048988"/>
    </source>
</evidence>
<evidence type="ECO:0000256" key="6">
    <source>
        <dbReference type="ARBA" id="ARBA00023125"/>
    </source>
</evidence>
<dbReference type="AlphaFoldDB" id="A0A3D8IVV9"/>
<keyword evidence="13" id="KW-0175">Coiled coil</keyword>
<keyword evidence="5 12" id="KW-0067">ATP-binding</keyword>
<dbReference type="InterPro" id="IPR014017">
    <property type="entry name" value="DNA_helicase_UvrD-like_C"/>
</dbReference>
<feature type="coiled-coil region" evidence="13">
    <location>
        <begin position="533"/>
        <end position="567"/>
    </location>
</feature>
<evidence type="ECO:0000313" key="16">
    <source>
        <dbReference type="EMBL" id="RDU69130.1"/>
    </source>
</evidence>
<protein>
    <recommendedName>
        <fullName evidence="9">DNA 3'-5' helicase</fullName>
        <ecNumber evidence="9">5.6.2.4</ecNumber>
    </recommendedName>
    <alternativeName>
        <fullName evidence="10">DNA 3'-5' helicase II</fullName>
    </alternativeName>
</protein>
<gene>
    <name evidence="16" type="ORF">CQA58_07585</name>
</gene>
<organism evidence="16 17">
    <name type="scientific">Helicobacter brantae</name>
    <dbReference type="NCBI Taxonomy" id="375927"/>
    <lineage>
        <taxon>Bacteria</taxon>
        <taxon>Pseudomonadati</taxon>
        <taxon>Campylobacterota</taxon>
        <taxon>Epsilonproteobacteria</taxon>
        <taxon>Campylobacterales</taxon>
        <taxon>Helicobacteraceae</taxon>
        <taxon>Helicobacter</taxon>
    </lineage>
</organism>
<dbReference type="RefSeq" id="WP_115570112.1">
    <property type="nucleotide sequence ID" value="NZ_NXLV01000019.1"/>
</dbReference>
<feature type="binding site" evidence="12">
    <location>
        <begin position="25"/>
        <end position="32"/>
    </location>
    <ligand>
        <name>ATP</name>
        <dbReference type="ChEBI" id="CHEBI:30616"/>
    </ligand>
</feature>